<evidence type="ECO:0000259" key="2">
    <source>
        <dbReference type="PROSITE" id="PS50089"/>
    </source>
</evidence>
<dbReference type="PROSITE" id="PS50089">
    <property type="entry name" value="ZF_RING_2"/>
    <property type="match status" value="1"/>
</dbReference>
<dbReference type="GO" id="GO:0008270">
    <property type="term" value="F:zinc ion binding"/>
    <property type="evidence" value="ECO:0007669"/>
    <property type="project" value="UniProtKB-KW"/>
</dbReference>
<accession>A0A6A5KLV3</accession>
<evidence type="ECO:0000256" key="1">
    <source>
        <dbReference type="PROSITE-ProRule" id="PRU00175"/>
    </source>
</evidence>
<dbReference type="AlphaFoldDB" id="A0A6A5KLV3"/>
<dbReference type="EMBL" id="ML975269">
    <property type="protein sequence ID" value="KAF1836742.1"/>
    <property type="molecule type" value="Genomic_DNA"/>
</dbReference>
<dbReference type="Proteomes" id="UP000800040">
    <property type="component" value="Unassembled WGS sequence"/>
</dbReference>
<organism evidence="3 4">
    <name type="scientific">Decorospora gaudefroyi</name>
    <dbReference type="NCBI Taxonomy" id="184978"/>
    <lineage>
        <taxon>Eukaryota</taxon>
        <taxon>Fungi</taxon>
        <taxon>Dikarya</taxon>
        <taxon>Ascomycota</taxon>
        <taxon>Pezizomycotina</taxon>
        <taxon>Dothideomycetes</taxon>
        <taxon>Pleosporomycetidae</taxon>
        <taxon>Pleosporales</taxon>
        <taxon>Pleosporineae</taxon>
        <taxon>Pleosporaceae</taxon>
        <taxon>Decorospora</taxon>
    </lineage>
</organism>
<dbReference type="InterPro" id="IPR013083">
    <property type="entry name" value="Znf_RING/FYVE/PHD"/>
</dbReference>
<sequence length="340" mass="38098">MAGNISRYLQVTPNCTLCNRSFSSDHTPVALRACGHIFGYRCLLVILLGGDIDMKSTWSDVPSICDHQSAECPECQVPITHIDSEQRALTILSELSSDVPDHRNKLNAFIEQLRESVANTAPDIEHKDYLQFFKKCYTSDGDDILQKALHDAATAGDYFSPFHDAITASRDADPQPMAFPLLRFCFLLWDTHRAIKRQTSPSINALLWEGNRSLGVTNPLIQWADVEDAAQLESPALFPLLHCVTMLVSQTLARNQLSSPWLGPHRLELAQKLACETVGLHFEGVPSRVWLRKLAVVVNEVKRHQFEMGRRALTGIAAEKSIVRGWWAIAQIEAEAWDVE</sequence>
<dbReference type="InterPro" id="IPR001841">
    <property type="entry name" value="Znf_RING"/>
</dbReference>
<gene>
    <name evidence="3" type="ORF">BDW02DRAFT_566685</name>
</gene>
<proteinExistence type="predicted"/>
<keyword evidence="1" id="KW-0863">Zinc-finger</keyword>
<reference evidence="3" key="1">
    <citation type="submission" date="2020-01" db="EMBL/GenBank/DDBJ databases">
        <authorList>
            <consortium name="DOE Joint Genome Institute"/>
            <person name="Haridas S."/>
            <person name="Albert R."/>
            <person name="Binder M."/>
            <person name="Bloem J."/>
            <person name="Labutti K."/>
            <person name="Salamov A."/>
            <person name="Andreopoulos B."/>
            <person name="Baker S.E."/>
            <person name="Barry K."/>
            <person name="Bills G."/>
            <person name="Bluhm B.H."/>
            <person name="Cannon C."/>
            <person name="Castanera R."/>
            <person name="Culley D.E."/>
            <person name="Daum C."/>
            <person name="Ezra D."/>
            <person name="Gonzalez J.B."/>
            <person name="Henrissat B."/>
            <person name="Kuo A."/>
            <person name="Liang C."/>
            <person name="Lipzen A."/>
            <person name="Lutzoni F."/>
            <person name="Magnuson J."/>
            <person name="Mondo S."/>
            <person name="Nolan M."/>
            <person name="Ohm R."/>
            <person name="Pangilinan J."/>
            <person name="Park H.-J."/>
            <person name="Ramirez L."/>
            <person name="Alfaro M."/>
            <person name="Sun H."/>
            <person name="Tritt A."/>
            <person name="Yoshinaga Y."/>
            <person name="Zwiers L.-H."/>
            <person name="Turgeon B.G."/>
            <person name="Goodwin S.B."/>
            <person name="Spatafora J.W."/>
            <person name="Crous P.W."/>
            <person name="Grigoriev I.V."/>
        </authorList>
    </citation>
    <scope>NUCLEOTIDE SEQUENCE</scope>
    <source>
        <strain evidence="3">P77</strain>
    </source>
</reference>
<evidence type="ECO:0000313" key="3">
    <source>
        <dbReference type="EMBL" id="KAF1836742.1"/>
    </source>
</evidence>
<protein>
    <recommendedName>
        <fullName evidence="2">RING-type domain-containing protein</fullName>
    </recommendedName>
</protein>
<feature type="domain" description="RING-type" evidence="2">
    <location>
        <begin position="15"/>
        <end position="76"/>
    </location>
</feature>
<name>A0A6A5KLV3_9PLEO</name>
<evidence type="ECO:0000313" key="4">
    <source>
        <dbReference type="Proteomes" id="UP000800040"/>
    </source>
</evidence>
<dbReference type="Gene3D" id="3.30.40.10">
    <property type="entry name" value="Zinc/RING finger domain, C3HC4 (zinc finger)"/>
    <property type="match status" value="1"/>
</dbReference>
<keyword evidence="1" id="KW-0479">Metal-binding</keyword>
<keyword evidence="1" id="KW-0862">Zinc</keyword>
<dbReference type="OrthoDB" id="3657158at2759"/>
<keyword evidence="4" id="KW-1185">Reference proteome</keyword>
<dbReference type="SUPFAM" id="SSF57850">
    <property type="entry name" value="RING/U-box"/>
    <property type="match status" value="1"/>
</dbReference>